<dbReference type="EMBL" id="JAAWWB010000020">
    <property type="protein sequence ID" value="KAG6757334.1"/>
    <property type="molecule type" value="Genomic_DNA"/>
</dbReference>
<feature type="compositionally biased region" description="Basic and acidic residues" evidence="1">
    <location>
        <begin position="170"/>
        <end position="179"/>
    </location>
</feature>
<name>A0A8X7YU93_POPTO</name>
<feature type="compositionally biased region" description="Basic residues" evidence="1">
    <location>
        <begin position="251"/>
        <end position="262"/>
    </location>
</feature>
<organism evidence="4 5">
    <name type="scientific">Populus tomentosa</name>
    <name type="common">Chinese white poplar</name>
    <dbReference type="NCBI Taxonomy" id="118781"/>
    <lineage>
        <taxon>Eukaryota</taxon>
        <taxon>Viridiplantae</taxon>
        <taxon>Streptophyta</taxon>
        <taxon>Embryophyta</taxon>
        <taxon>Tracheophyta</taxon>
        <taxon>Spermatophyta</taxon>
        <taxon>Magnoliopsida</taxon>
        <taxon>eudicotyledons</taxon>
        <taxon>Gunneridae</taxon>
        <taxon>Pentapetalae</taxon>
        <taxon>rosids</taxon>
        <taxon>fabids</taxon>
        <taxon>Malpighiales</taxon>
        <taxon>Salicaceae</taxon>
        <taxon>Saliceae</taxon>
        <taxon>Populus</taxon>
    </lineage>
</organism>
<accession>A0A8X7YU93</accession>
<feature type="compositionally biased region" description="Polar residues" evidence="1">
    <location>
        <begin position="235"/>
        <end position="247"/>
    </location>
</feature>
<gene>
    <name evidence="4" type="ORF">POTOM_037642</name>
</gene>
<sequence length="309" mass="34121">MFDVRSLALQQLPWDRLDFLFFVFPPPRCGFLYRMSTFFVSIEVFLMFILFLTTLIIPSCHESVLRSLHCTMPVVTNRFSNFADEKEQEMQIGLPTDVKHVAHIGWDGPSANAPSWMNEFTSPPEILSGTSNSTDVKNLSTDSTLEGQTEKPKHSSRLSSGSASSLLNSPDRRSTDSSKHSRRQASSSTGSPLNSPSGTDAPKSSRRHRSSNKSMDSPREESSGNSRTSRRHKTSSLGAESPVQDQPTIPKHSRGRKSKGSSRSKEKKNSSNEALPFSDPGPGGSECIHGRKNIASQLSSVLEAYEEER</sequence>
<comment type="caution">
    <text evidence="4">The sequence shown here is derived from an EMBL/GenBank/DDBJ whole genome shotgun (WGS) entry which is preliminary data.</text>
</comment>
<dbReference type="PROSITE" id="PS50108">
    <property type="entry name" value="CRIB"/>
    <property type="match status" value="1"/>
</dbReference>
<dbReference type="Pfam" id="PF00786">
    <property type="entry name" value="PBD"/>
    <property type="match status" value="1"/>
</dbReference>
<feature type="domain" description="CRIB" evidence="3">
    <location>
        <begin position="92"/>
        <end position="105"/>
    </location>
</feature>
<evidence type="ECO:0000259" key="3">
    <source>
        <dbReference type="PROSITE" id="PS50108"/>
    </source>
</evidence>
<dbReference type="AlphaFoldDB" id="A0A8X7YU93"/>
<dbReference type="FunFam" id="3.90.810.10:FF:000029">
    <property type="entry name" value="Elongation factor Ts, mitochondrial"/>
    <property type="match status" value="1"/>
</dbReference>
<dbReference type="CDD" id="cd00132">
    <property type="entry name" value="CRIB"/>
    <property type="match status" value="1"/>
</dbReference>
<dbReference type="PANTHER" id="PTHR46325">
    <property type="entry name" value="CRIB DOMAIN-CONTAINING PROTEIN RIC8"/>
    <property type="match status" value="1"/>
</dbReference>
<evidence type="ECO:0000256" key="2">
    <source>
        <dbReference type="SAM" id="Phobius"/>
    </source>
</evidence>
<dbReference type="OrthoDB" id="852238at2759"/>
<dbReference type="InterPro" id="IPR000095">
    <property type="entry name" value="CRIB_dom"/>
</dbReference>
<protein>
    <recommendedName>
        <fullName evidence="3">CRIB domain-containing protein</fullName>
    </recommendedName>
</protein>
<keyword evidence="5" id="KW-1185">Reference proteome</keyword>
<feature type="compositionally biased region" description="Polar residues" evidence="1">
    <location>
        <begin position="128"/>
        <end position="147"/>
    </location>
</feature>
<dbReference type="Proteomes" id="UP000886885">
    <property type="component" value="Chromosome 10D"/>
</dbReference>
<keyword evidence="2" id="KW-0812">Transmembrane</keyword>
<feature type="region of interest" description="Disordered" evidence="1">
    <location>
        <begin position="114"/>
        <end position="291"/>
    </location>
</feature>
<evidence type="ECO:0000313" key="4">
    <source>
        <dbReference type="EMBL" id="KAG6757334.1"/>
    </source>
</evidence>
<evidence type="ECO:0000256" key="1">
    <source>
        <dbReference type="SAM" id="MobiDB-lite"/>
    </source>
</evidence>
<evidence type="ECO:0000313" key="5">
    <source>
        <dbReference type="Proteomes" id="UP000886885"/>
    </source>
</evidence>
<feature type="compositionally biased region" description="Low complexity" evidence="1">
    <location>
        <begin position="157"/>
        <end position="169"/>
    </location>
</feature>
<keyword evidence="2" id="KW-0472">Membrane</keyword>
<keyword evidence="2" id="KW-1133">Transmembrane helix</keyword>
<dbReference type="SMART" id="SM00285">
    <property type="entry name" value="PBD"/>
    <property type="match status" value="1"/>
</dbReference>
<feature type="compositionally biased region" description="Low complexity" evidence="1">
    <location>
        <begin position="184"/>
        <end position="199"/>
    </location>
</feature>
<proteinExistence type="predicted"/>
<dbReference type="PANTHER" id="PTHR46325:SF40">
    <property type="entry name" value="CRIB DOMAIN-CONTAINING PROTEIN"/>
    <property type="match status" value="1"/>
</dbReference>
<feature type="transmembrane region" description="Helical" evidence="2">
    <location>
        <begin position="38"/>
        <end position="57"/>
    </location>
</feature>
<reference evidence="4" key="1">
    <citation type="journal article" date="2020" name="bioRxiv">
        <title>Hybrid origin of Populus tomentosa Carr. identified through genome sequencing and phylogenomic analysis.</title>
        <authorList>
            <person name="An X."/>
            <person name="Gao K."/>
            <person name="Chen Z."/>
            <person name="Li J."/>
            <person name="Yang X."/>
            <person name="Yang X."/>
            <person name="Zhou J."/>
            <person name="Guo T."/>
            <person name="Zhao T."/>
            <person name="Huang S."/>
            <person name="Miao D."/>
            <person name="Khan W.U."/>
            <person name="Rao P."/>
            <person name="Ye M."/>
            <person name="Lei B."/>
            <person name="Liao W."/>
            <person name="Wang J."/>
            <person name="Ji L."/>
            <person name="Li Y."/>
            <person name="Guo B."/>
            <person name="Mustafa N.S."/>
            <person name="Li S."/>
            <person name="Yun Q."/>
            <person name="Keller S.R."/>
            <person name="Mao J."/>
            <person name="Zhang R."/>
            <person name="Strauss S.H."/>
        </authorList>
    </citation>
    <scope>NUCLEOTIDE SEQUENCE</scope>
    <source>
        <strain evidence="4">GM15</strain>
        <tissue evidence="4">Leaf</tissue>
    </source>
</reference>